<keyword evidence="9" id="KW-1185">Reference proteome</keyword>
<comment type="similarity">
    <text evidence="2">Belongs to the major facilitator superfamily.</text>
</comment>
<feature type="transmembrane region" description="Helical" evidence="7">
    <location>
        <begin position="192"/>
        <end position="209"/>
    </location>
</feature>
<dbReference type="InterPro" id="IPR036259">
    <property type="entry name" value="MFS_trans_sf"/>
</dbReference>
<accession>A0AA39UWS2</accession>
<dbReference type="GO" id="GO:0016020">
    <property type="term" value="C:membrane"/>
    <property type="evidence" value="ECO:0007669"/>
    <property type="project" value="TreeGrafter"/>
</dbReference>
<comment type="caution">
    <text evidence="8">The sequence shown here is derived from an EMBL/GenBank/DDBJ whole genome shotgun (WGS) entry which is preliminary data.</text>
</comment>
<dbReference type="PANTHER" id="PTHR23514">
    <property type="entry name" value="BYPASS OF STOP CODON PROTEIN 6"/>
    <property type="match status" value="1"/>
</dbReference>
<evidence type="ECO:0000256" key="3">
    <source>
        <dbReference type="ARBA" id="ARBA00022448"/>
    </source>
</evidence>
<dbReference type="InterPro" id="IPR011701">
    <property type="entry name" value="MFS"/>
</dbReference>
<evidence type="ECO:0000256" key="6">
    <source>
        <dbReference type="ARBA" id="ARBA00023136"/>
    </source>
</evidence>
<evidence type="ECO:0000256" key="2">
    <source>
        <dbReference type="ARBA" id="ARBA00008335"/>
    </source>
</evidence>
<organism evidence="8 9">
    <name type="scientific">Armillaria luteobubalina</name>
    <dbReference type="NCBI Taxonomy" id="153913"/>
    <lineage>
        <taxon>Eukaryota</taxon>
        <taxon>Fungi</taxon>
        <taxon>Dikarya</taxon>
        <taxon>Basidiomycota</taxon>
        <taxon>Agaricomycotina</taxon>
        <taxon>Agaricomycetes</taxon>
        <taxon>Agaricomycetidae</taxon>
        <taxon>Agaricales</taxon>
        <taxon>Marasmiineae</taxon>
        <taxon>Physalacriaceae</taxon>
        <taxon>Armillaria</taxon>
    </lineage>
</organism>
<keyword evidence="5 7" id="KW-1133">Transmembrane helix</keyword>
<dbReference type="GO" id="GO:0022857">
    <property type="term" value="F:transmembrane transporter activity"/>
    <property type="evidence" value="ECO:0007669"/>
    <property type="project" value="InterPro"/>
</dbReference>
<feature type="transmembrane region" description="Helical" evidence="7">
    <location>
        <begin position="424"/>
        <end position="443"/>
    </location>
</feature>
<dbReference type="InterPro" id="IPR051788">
    <property type="entry name" value="MFS_Transporter"/>
</dbReference>
<dbReference type="AlphaFoldDB" id="A0AA39UWS2"/>
<dbReference type="Proteomes" id="UP001175228">
    <property type="component" value="Unassembled WGS sequence"/>
</dbReference>
<evidence type="ECO:0000313" key="9">
    <source>
        <dbReference type="Proteomes" id="UP001175228"/>
    </source>
</evidence>
<feature type="transmembrane region" description="Helical" evidence="7">
    <location>
        <begin position="483"/>
        <end position="505"/>
    </location>
</feature>
<feature type="transmembrane region" description="Helical" evidence="7">
    <location>
        <begin position="279"/>
        <end position="301"/>
    </location>
</feature>
<feature type="transmembrane region" description="Helical" evidence="7">
    <location>
        <begin position="449"/>
        <end position="471"/>
    </location>
</feature>
<feature type="transmembrane region" description="Helical" evidence="7">
    <location>
        <begin position="162"/>
        <end position="180"/>
    </location>
</feature>
<feature type="transmembrane region" description="Helical" evidence="7">
    <location>
        <begin position="392"/>
        <end position="412"/>
    </location>
</feature>
<evidence type="ECO:0000256" key="1">
    <source>
        <dbReference type="ARBA" id="ARBA00004127"/>
    </source>
</evidence>
<keyword evidence="3" id="KW-0813">Transport</keyword>
<comment type="subcellular location">
    <subcellularLocation>
        <location evidence="1">Endomembrane system</location>
        <topology evidence="1">Multi-pass membrane protein</topology>
    </subcellularLocation>
</comment>
<evidence type="ECO:0000256" key="7">
    <source>
        <dbReference type="SAM" id="Phobius"/>
    </source>
</evidence>
<dbReference type="EMBL" id="JAUEPU010000007">
    <property type="protein sequence ID" value="KAK0500909.1"/>
    <property type="molecule type" value="Genomic_DNA"/>
</dbReference>
<dbReference type="Gene3D" id="1.20.1250.20">
    <property type="entry name" value="MFS general substrate transporter like domains"/>
    <property type="match status" value="2"/>
</dbReference>
<feature type="transmembrane region" description="Helical" evidence="7">
    <location>
        <begin position="342"/>
        <end position="366"/>
    </location>
</feature>
<proteinExistence type="inferred from homology"/>
<gene>
    <name evidence="8" type="ORF">EDD18DRAFT_1435164</name>
</gene>
<evidence type="ECO:0000256" key="4">
    <source>
        <dbReference type="ARBA" id="ARBA00022692"/>
    </source>
</evidence>
<name>A0AA39UWS2_9AGAR</name>
<feature type="transmembrane region" description="Helical" evidence="7">
    <location>
        <begin position="215"/>
        <end position="233"/>
    </location>
</feature>
<dbReference type="GO" id="GO:0012505">
    <property type="term" value="C:endomembrane system"/>
    <property type="evidence" value="ECO:0007669"/>
    <property type="project" value="UniProtKB-SubCell"/>
</dbReference>
<reference evidence="8" key="1">
    <citation type="submission" date="2023-06" db="EMBL/GenBank/DDBJ databases">
        <authorList>
            <consortium name="Lawrence Berkeley National Laboratory"/>
            <person name="Ahrendt S."/>
            <person name="Sahu N."/>
            <person name="Indic B."/>
            <person name="Wong-Bajracharya J."/>
            <person name="Merenyi Z."/>
            <person name="Ke H.-M."/>
            <person name="Monk M."/>
            <person name="Kocsube S."/>
            <person name="Drula E."/>
            <person name="Lipzen A."/>
            <person name="Balint B."/>
            <person name="Henrissat B."/>
            <person name="Andreopoulos B."/>
            <person name="Martin F.M."/>
            <person name="Harder C.B."/>
            <person name="Rigling D."/>
            <person name="Ford K.L."/>
            <person name="Foster G.D."/>
            <person name="Pangilinan J."/>
            <person name="Papanicolaou A."/>
            <person name="Barry K."/>
            <person name="LaButti K."/>
            <person name="Viragh M."/>
            <person name="Koriabine M."/>
            <person name="Yan M."/>
            <person name="Riley R."/>
            <person name="Champramary S."/>
            <person name="Plett K.L."/>
            <person name="Tsai I.J."/>
            <person name="Slot J."/>
            <person name="Sipos G."/>
            <person name="Plett J."/>
            <person name="Nagy L.G."/>
            <person name="Grigoriev I.V."/>
        </authorList>
    </citation>
    <scope>NUCLEOTIDE SEQUENCE</scope>
    <source>
        <strain evidence="8">HWK02</strain>
    </source>
</reference>
<protein>
    <submittedName>
        <fullName evidence="8">MFS general substrate transporter</fullName>
    </submittedName>
</protein>
<dbReference type="PANTHER" id="PTHR23514:SF3">
    <property type="entry name" value="BYPASS OF STOP CODON PROTEIN 6"/>
    <property type="match status" value="1"/>
</dbReference>
<keyword evidence="6 7" id="KW-0472">Membrane</keyword>
<keyword evidence="4 7" id="KW-0812">Transmembrane</keyword>
<evidence type="ECO:0000313" key="8">
    <source>
        <dbReference type="EMBL" id="KAK0500909.1"/>
    </source>
</evidence>
<sequence length="541" mass="58626">MSSFSVAVKPVVEQLDHLPGDEDAVDLCESIDYSTENGGTYELHPLPGCFTERARRPSVVRNDSTADTITLGALAPEQSLTVLEDVHLKSRSVTETNTKVVVPATHHRAPAVESEGSLSKSYRREANLQLAAVCWSFFLGGWNDGTTGPLVPVIQESYHIDFATVSVLFVFTCSGFVLGAGTNVYLNERYGFGKIMFIGSLFQVVAYAMESPQPPFPVMVMGYAIAGFGVSLQNAQGNGFVGSLKEHKTTKIDMVHAVYGVGAFISPLGSTHFSSERHWSYHFIISTGIAVSNSLALAMIFRFKMQEVLLAEAGQAPGESDSAGSRGANLYSSILNIKAVHLLAIFALIYIGTEATLGGWIVTFIINEREGGKSVGYVSSGFFGGEHRSYCFGWYFVNWVYPSGLTLGRLSLIWFSKKVGEHRVVFLYTLLAVVLELTVWFVPSIIENGVAISFVGLLLGPMFPILVGHAARILPAWLLTESVEWITGIGVSGSAVLPFITGLLASRYGIRSLQPLTVSMMFTLADVWARRVDSDTGAAKV</sequence>
<dbReference type="SUPFAM" id="SSF103473">
    <property type="entry name" value="MFS general substrate transporter"/>
    <property type="match status" value="1"/>
</dbReference>
<dbReference type="Pfam" id="PF07690">
    <property type="entry name" value="MFS_1"/>
    <property type="match status" value="1"/>
</dbReference>
<evidence type="ECO:0000256" key="5">
    <source>
        <dbReference type="ARBA" id="ARBA00022989"/>
    </source>
</evidence>